<dbReference type="InterPro" id="IPR001507">
    <property type="entry name" value="ZP_dom"/>
</dbReference>
<organism evidence="4 5">
    <name type="scientific">Gnathostoma spinigerum</name>
    <dbReference type="NCBI Taxonomy" id="75299"/>
    <lineage>
        <taxon>Eukaryota</taxon>
        <taxon>Metazoa</taxon>
        <taxon>Ecdysozoa</taxon>
        <taxon>Nematoda</taxon>
        <taxon>Chromadorea</taxon>
        <taxon>Rhabditida</taxon>
        <taxon>Spirurina</taxon>
        <taxon>Gnathostomatomorpha</taxon>
        <taxon>Gnathostomatoidea</taxon>
        <taxon>Gnathostomatidae</taxon>
        <taxon>Gnathostoma</taxon>
    </lineage>
</organism>
<feature type="domain" description="ZP" evidence="3">
    <location>
        <begin position="218"/>
        <end position="332"/>
    </location>
</feature>
<dbReference type="SUPFAM" id="SSF57414">
    <property type="entry name" value="Hairpin loop containing domain-like"/>
    <property type="match status" value="1"/>
</dbReference>
<accession>A0ABD6EI49</accession>
<feature type="domain" description="Apple" evidence="2">
    <location>
        <begin position="122"/>
        <end position="208"/>
    </location>
</feature>
<keyword evidence="5" id="KW-1185">Reference proteome</keyword>
<feature type="chain" id="PRO_5044859794" evidence="1">
    <location>
        <begin position="22"/>
        <end position="332"/>
    </location>
</feature>
<dbReference type="Proteomes" id="UP001608902">
    <property type="component" value="Unassembled WGS sequence"/>
</dbReference>
<sequence>MIIRCIVCSLICGLFVHELEARSACNPIYVRWPRVKLSYDARVAGPYSLNACQGACTAEENPTKSGSEMQCSGFNHRTGTSIHSPHCQIYQADQLQHVDGYIEADDRYSLYWKYCLKSDKGCTGNYAFTFFSDRYMDSREVTRTEITHSLEDCLSLCLDESSFSCRSISFNRTDGGCHLSKQTQLSRPNMLKLNNNPNFRIDYYENGCFNNSYLFDYECKDNGFLVNIHSTHPYTGALYGLYDFFSCRIEPKDAYDIQYLFPFPSVSKNCSDSIRHKGSDTVLEVVLSTDGVEPLYFITPDDLTYQATCPFNLTGQLNRKALDPPQGSQRYP</sequence>
<dbReference type="EMBL" id="JBGFUD010004452">
    <property type="protein sequence ID" value="MFH4979640.1"/>
    <property type="molecule type" value="Genomic_DNA"/>
</dbReference>
<evidence type="ECO:0000259" key="3">
    <source>
        <dbReference type="PROSITE" id="PS51034"/>
    </source>
</evidence>
<evidence type="ECO:0000256" key="1">
    <source>
        <dbReference type="SAM" id="SignalP"/>
    </source>
</evidence>
<dbReference type="Gene3D" id="3.50.4.10">
    <property type="entry name" value="Hepatocyte Growth Factor"/>
    <property type="match status" value="1"/>
</dbReference>
<protein>
    <submittedName>
        <fullName evidence="4">Uncharacterized protein</fullName>
    </submittedName>
</protein>
<evidence type="ECO:0000313" key="4">
    <source>
        <dbReference type="EMBL" id="MFH4979640.1"/>
    </source>
</evidence>
<keyword evidence="1" id="KW-0732">Signal</keyword>
<dbReference type="AlphaFoldDB" id="A0ABD6EI49"/>
<feature type="domain" description="Apple" evidence="2">
    <location>
        <begin position="25"/>
        <end position="115"/>
    </location>
</feature>
<dbReference type="PROSITE" id="PS51034">
    <property type="entry name" value="ZP_2"/>
    <property type="match status" value="1"/>
</dbReference>
<reference evidence="4 5" key="1">
    <citation type="submission" date="2024-08" db="EMBL/GenBank/DDBJ databases">
        <title>Gnathostoma spinigerum genome.</title>
        <authorList>
            <person name="Gonzalez-Bertolin B."/>
            <person name="Monzon S."/>
            <person name="Zaballos A."/>
            <person name="Jimenez P."/>
            <person name="Dekumyoy P."/>
            <person name="Varona S."/>
            <person name="Cuesta I."/>
            <person name="Sumanam S."/>
            <person name="Adisakwattana P."/>
            <person name="Gasser R.B."/>
            <person name="Hernandez-Gonzalez A."/>
            <person name="Young N.D."/>
            <person name="Perteguer M.J."/>
        </authorList>
    </citation>
    <scope>NUCLEOTIDE SEQUENCE [LARGE SCALE GENOMIC DNA]</scope>
    <source>
        <strain evidence="4">AL3</strain>
        <tissue evidence="4">Liver</tissue>
    </source>
</reference>
<dbReference type="CDD" id="cd01099">
    <property type="entry name" value="PAN_AP_HGF"/>
    <property type="match status" value="1"/>
</dbReference>
<dbReference type="PANTHER" id="PTHR47327:SF6">
    <property type="entry name" value="PROTEIN LET-653"/>
    <property type="match status" value="1"/>
</dbReference>
<evidence type="ECO:0000259" key="2">
    <source>
        <dbReference type="PROSITE" id="PS50948"/>
    </source>
</evidence>
<proteinExistence type="predicted"/>
<name>A0ABD6EI49_9BILA</name>
<dbReference type="PANTHER" id="PTHR47327">
    <property type="entry name" value="FI18240P1-RELATED"/>
    <property type="match status" value="1"/>
</dbReference>
<dbReference type="InterPro" id="IPR003609">
    <property type="entry name" value="Pan_app"/>
</dbReference>
<evidence type="ECO:0000313" key="5">
    <source>
        <dbReference type="Proteomes" id="UP001608902"/>
    </source>
</evidence>
<dbReference type="PROSITE" id="PS50948">
    <property type="entry name" value="PAN"/>
    <property type="match status" value="2"/>
</dbReference>
<dbReference type="SMART" id="SM00473">
    <property type="entry name" value="PAN_AP"/>
    <property type="match status" value="2"/>
</dbReference>
<gene>
    <name evidence="4" type="ORF">AB6A40_006349</name>
</gene>
<dbReference type="Pfam" id="PF00024">
    <property type="entry name" value="PAN_1"/>
    <property type="match status" value="1"/>
</dbReference>
<feature type="signal peptide" evidence="1">
    <location>
        <begin position="1"/>
        <end position="21"/>
    </location>
</feature>
<comment type="caution">
    <text evidence="4">The sequence shown here is derived from an EMBL/GenBank/DDBJ whole genome shotgun (WGS) entry which is preliminary data.</text>
</comment>
<dbReference type="InterPro" id="IPR052774">
    <property type="entry name" value="Celegans_DevNeuronal_Protein"/>
</dbReference>